<evidence type="ECO:0000313" key="7">
    <source>
        <dbReference type="EMBL" id="ADX97908.1"/>
    </source>
</evidence>
<proteinExistence type="predicted"/>
<keyword evidence="3 5" id="KW-1133">Transmembrane helix</keyword>
<dbReference type="InterPro" id="IPR044880">
    <property type="entry name" value="NCX_ion-bd_dom_sf"/>
</dbReference>
<keyword evidence="4 5" id="KW-0472">Membrane</keyword>
<keyword evidence="2 5" id="KW-0812">Transmembrane</keyword>
<dbReference type="Pfam" id="PF01699">
    <property type="entry name" value="Na_Ca_ex"/>
    <property type="match status" value="2"/>
</dbReference>
<comment type="subcellular location">
    <subcellularLocation>
        <location evidence="1">Membrane</location>
        <topology evidence="1">Multi-pass membrane protein</topology>
    </subcellularLocation>
</comment>
<feature type="domain" description="Sodium/calcium exchanger membrane region" evidence="6">
    <location>
        <begin position="227"/>
        <end position="379"/>
    </location>
</feature>
<reference evidence="7 8" key="1">
    <citation type="journal article" date="2011" name="J. Bacteriol.">
        <title>Complete genome sequences of two hemotropic Mycoplasmas, Mycoplasma haemofelis strain Ohio2 and Mycoplasma suis strain Illinois.</title>
        <authorList>
            <person name="Messick J.B."/>
            <person name="Santos A.P."/>
            <person name="Guimaraes A.M."/>
        </authorList>
    </citation>
    <scope>NUCLEOTIDE SEQUENCE [LARGE SCALE GENOMIC DNA]</scope>
    <source>
        <strain evidence="7 8">Illinois</strain>
    </source>
</reference>
<dbReference type="RefSeq" id="WP_013609812.1">
    <property type="nucleotide sequence ID" value="NC_015155.1"/>
</dbReference>
<feature type="transmembrane region" description="Helical" evidence="5">
    <location>
        <begin position="221"/>
        <end position="243"/>
    </location>
</feature>
<evidence type="ECO:0000256" key="2">
    <source>
        <dbReference type="ARBA" id="ARBA00022692"/>
    </source>
</evidence>
<feature type="domain" description="Sodium/calcium exchanger membrane region" evidence="6">
    <location>
        <begin position="14"/>
        <end position="187"/>
    </location>
</feature>
<feature type="transmembrane region" description="Helical" evidence="5">
    <location>
        <begin position="142"/>
        <end position="161"/>
    </location>
</feature>
<evidence type="ECO:0000256" key="5">
    <source>
        <dbReference type="SAM" id="Phobius"/>
    </source>
</evidence>
<dbReference type="InterPro" id="IPR004837">
    <property type="entry name" value="NaCa_Exmemb"/>
</dbReference>
<evidence type="ECO:0000313" key="8">
    <source>
        <dbReference type="Proteomes" id="UP000007484"/>
    </source>
</evidence>
<name>F0QQY8_MYCSL</name>
<dbReference type="KEGG" id="mss:MSU_0370"/>
<feature type="transmembrane region" description="Helical" evidence="5">
    <location>
        <begin position="290"/>
        <end position="309"/>
    </location>
</feature>
<protein>
    <submittedName>
        <fullName evidence="7">Sodium/calcium exchanger family protein</fullName>
    </submittedName>
</protein>
<feature type="transmembrane region" description="Helical" evidence="5">
    <location>
        <begin position="173"/>
        <end position="190"/>
    </location>
</feature>
<organism evidence="7 8">
    <name type="scientific">Mycoplasma suis (strain Illinois)</name>
    <dbReference type="NCBI Taxonomy" id="768700"/>
    <lineage>
        <taxon>Bacteria</taxon>
        <taxon>Bacillati</taxon>
        <taxon>Mycoplasmatota</taxon>
        <taxon>Mollicutes</taxon>
        <taxon>Mycoplasmataceae</taxon>
        <taxon>Mycoplasma</taxon>
    </lineage>
</organism>
<feature type="transmembrane region" description="Helical" evidence="5">
    <location>
        <begin position="329"/>
        <end position="348"/>
    </location>
</feature>
<dbReference type="STRING" id="768700.MSU_0370"/>
<evidence type="ECO:0000256" key="4">
    <source>
        <dbReference type="ARBA" id="ARBA00023136"/>
    </source>
</evidence>
<dbReference type="Gene3D" id="1.20.1420.30">
    <property type="entry name" value="NCX, central ion-binding region"/>
    <property type="match status" value="1"/>
</dbReference>
<dbReference type="EMBL" id="CP002525">
    <property type="protein sequence ID" value="ADX97908.1"/>
    <property type="molecule type" value="Genomic_DNA"/>
</dbReference>
<dbReference type="GO" id="GO:0055085">
    <property type="term" value="P:transmembrane transport"/>
    <property type="evidence" value="ECO:0007669"/>
    <property type="project" value="InterPro"/>
</dbReference>
<dbReference type="Proteomes" id="UP000007484">
    <property type="component" value="Chromosome"/>
</dbReference>
<dbReference type="AlphaFoldDB" id="F0QQY8"/>
<feature type="transmembrane region" description="Helical" evidence="5">
    <location>
        <begin position="263"/>
        <end position="283"/>
    </location>
</feature>
<accession>F0QQY8</accession>
<evidence type="ECO:0000259" key="6">
    <source>
        <dbReference type="Pfam" id="PF01699"/>
    </source>
</evidence>
<feature type="transmembrane region" description="Helical" evidence="5">
    <location>
        <begin position="12"/>
        <end position="33"/>
    </location>
</feature>
<evidence type="ECO:0000256" key="1">
    <source>
        <dbReference type="ARBA" id="ARBA00004141"/>
    </source>
</evidence>
<keyword evidence="8" id="KW-1185">Reference proteome</keyword>
<feature type="transmembrane region" description="Helical" evidence="5">
    <location>
        <begin position="368"/>
        <end position="387"/>
    </location>
</feature>
<dbReference type="HOGENOM" id="CLU_717054_0_0_14"/>
<gene>
    <name evidence="7" type="ordered locus">MSU_0370</name>
</gene>
<evidence type="ECO:0000256" key="3">
    <source>
        <dbReference type="ARBA" id="ARBA00022989"/>
    </source>
</evidence>
<dbReference type="GO" id="GO:0016020">
    <property type="term" value="C:membrane"/>
    <property type="evidence" value="ECO:0007669"/>
    <property type="project" value="UniProtKB-SubCell"/>
</dbReference>
<sequence>MSSISTWLEDPFILIFCFVYVSAGITALSFLFTESIKNVLERFKLSENFVGSSLLAMGTSLSETINAITAGIYDRGSGSNNSQQNGEMSFSLNSLYNLTGANLVQIVFLACATIFIWNRARKIKFLRPECNRFIYSVFQGKLLLWTISTVELALLGIFFLFKDFSKQLSIGGYSVIPFLFFIIWASYLIFSKKTTSSEKNSSTSIQEQQLIPKYKNIFQNLSSFSFLIVFILIFFAFAILAFLNFNLVSRFEKTLGIDKNIGLGTILSLMTSLPEFSSFFFLYKSKCYDAACSGFLGSALFNLMLPAFTQLLKGGWLIDSISENDQKSLVFWIFTILIVNICFAIGYFTNKRRTFLWGIRNVRWNISWSGAIILLYIVLSLVISPMFF</sequence>
<feature type="transmembrane region" description="Helical" evidence="5">
    <location>
        <begin position="95"/>
        <end position="117"/>
    </location>
</feature>